<organism evidence="1 2">
    <name type="scientific">Bacillus cereus</name>
    <dbReference type="NCBI Taxonomy" id="1396"/>
    <lineage>
        <taxon>Bacteria</taxon>
        <taxon>Bacillati</taxon>
        <taxon>Bacillota</taxon>
        <taxon>Bacilli</taxon>
        <taxon>Bacillales</taxon>
        <taxon>Bacillaceae</taxon>
        <taxon>Bacillus</taxon>
        <taxon>Bacillus cereus group</taxon>
    </lineage>
</organism>
<name>A0A9X0MK98_BACCE</name>
<sequence length="119" mass="14041">MNNEQTMVNEFLKGWEQHIRDIVKTDEHTSFVVCALMQKEEIKRFINKGSAGSLVALAELIESIKKEYMIVKKNQHFLGLIEKVESEESVEMIQTNRRRWLEIQNHEETYVAELVKKFS</sequence>
<evidence type="ECO:0000313" key="1">
    <source>
        <dbReference type="EMBL" id="KXY51417.1"/>
    </source>
</evidence>
<dbReference type="AlphaFoldDB" id="A0A9X0MK98"/>
<evidence type="ECO:0000313" key="2">
    <source>
        <dbReference type="Proteomes" id="UP000075476"/>
    </source>
</evidence>
<gene>
    <name evidence="1" type="ORF">AT268_33635</name>
</gene>
<dbReference type="EMBL" id="LOMO01000001">
    <property type="protein sequence ID" value="KXY51417.1"/>
    <property type="molecule type" value="Genomic_DNA"/>
</dbReference>
<dbReference type="Proteomes" id="UP000075476">
    <property type="component" value="Unassembled WGS sequence"/>
</dbReference>
<protein>
    <submittedName>
        <fullName evidence="1">Uncharacterized protein</fullName>
    </submittedName>
</protein>
<comment type="caution">
    <text evidence="1">The sequence shown here is derived from an EMBL/GenBank/DDBJ whole genome shotgun (WGS) entry which is preliminary data.</text>
</comment>
<dbReference type="RefSeq" id="WP_061662748.1">
    <property type="nucleotide sequence ID" value="NZ_LOMO01000001.1"/>
</dbReference>
<proteinExistence type="predicted"/>
<reference evidence="1 2" key="1">
    <citation type="submission" date="2015-12" db="EMBL/GenBank/DDBJ databases">
        <title>Bacillus cereus Group isolate.</title>
        <authorList>
            <person name="Kovac J."/>
        </authorList>
    </citation>
    <scope>NUCLEOTIDE SEQUENCE [LARGE SCALE GENOMIC DNA]</scope>
    <source>
        <strain evidence="1 2">FSL K6-0073</strain>
    </source>
</reference>
<accession>A0A9X0MK98</accession>